<protein>
    <submittedName>
        <fullName evidence="1">Uncharacterized protein</fullName>
    </submittedName>
</protein>
<reference evidence="1 2" key="1">
    <citation type="journal article" date="2012" name="Appl. Environ. Microbiol.">
        <title>Short-read sequencing for genomic analysis of the brown rot fungus Fibroporia radiculosa.</title>
        <authorList>
            <person name="Tang J.D."/>
            <person name="Perkins A.D."/>
            <person name="Sonstegard T.S."/>
            <person name="Schroeder S.G."/>
            <person name="Burgess S.C."/>
            <person name="Diehl S.V."/>
        </authorList>
    </citation>
    <scope>NUCLEOTIDE SEQUENCE [LARGE SCALE GENOMIC DNA]</scope>
    <source>
        <strain evidence="1 2">TFFH 294</strain>
    </source>
</reference>
<sequence>MVLTQEYTTPESPLPLREYLRQIVLQAITYRSWKNPFATQNHAPDAWPVRHCGPENGCINEEDLKKLYDGPLFYEIREKRNAEDGWRESWGLGGDGLVGDVKVLPFSF</sequence>
<evidence type="ECO:0000313" key="1">
    <source>
        <dbReference type="EMBL" id="CCM06671.1"/>
    </source>
</evidence>
<accession>J4ICM5</accession>
<dbReference type="HOGENOM" id="CLU_2197016_0_0_1"/>
<dbReference type="AlphaFoldDB" id="J4ICM5"/>
<gene>
    <name evidence="1" type="ORF">FIBRA_08956</name>
</gene>
<dbReference type="EMBL" id="HE797443">
    <property type="protein sequence ID" value="CCM06671.1"/>
    <property type="molecule type" value="Genomic_DNA"/>
</dbReference>
<dbReference type="Proteomes" id="UP000006352">
    <property type="component" value="Unassembled WGS sequence"/>
</dbReference>
<organism evidence="1 2">
    <name type="scientific">Fibroporia radiculosa</name>
    <dbReference type="NCBI Taxonomy" id="599839"/>
    <lineage>
        <taxon>Eukaryota</taxon>
        <taxon>Fungi</taxon>
        <taxon>Dikarya</taxon>
        <taxon>Basidiomycota</taxon>
        <taxon>Agaricomycotina</taxon>
        <taxon>Agaricomycetes</taxon>
        <taxon>Polyporales</taxon>
        <taxon>Fibroporiaceae</taxon>
        <taxon>Fibroporia</taxon>
    </lineage>
</organism>
<dbReference type="STRING" id="599839.J4ICM5"/>
<dbReference type="RefSeq" id="XP_012185954.1">
    <property type="nucleotide sequence ID" value="XM_012330564.1"/>
</dbReference>
<dbReference type="GeneID" id="24101571"/>
<proteinExistence type="predicted"/>
<evidence type="ECO:0000313" key="2">
    <source>
        <dbReference type="Proteomes" id="UP000006352"/>
    </source>
</evidence>
<dbReference type="InParanoid" id="J4ICM5"/>
<name>J4ICM5_9APHY</name>
<keyword evidence="2" id="KW-1185">Reference proteome</keyword>